<dbReference type="RefSeq" id="WP_098517796.1">
    <property type="nucleotide sequence ID" value="NZ_NUVX01000089.1"/>
</dbReference>
<reference evidence="1 2" key="1">
    <citation type="submission" date="2017-09" db="EMBL/GenBank/DDBJ databases">
        <title>Large-scale bioinformatics analysis of Bacillus genomes uncovers conserved roles of natural products in bacterial physiology.</title>
        <authorList>
            <consortium name="Agbiome Team Llc"/>
            <person name="Bleich R.M."/>
            <person name="Grubbs K.J."/>
            <person name="Santa Maria K.C."/>
            <person name="Allen S.E."/>
            <person name="Farag S."/>
            <person name="Shank E.A."/>
            <person name="Bowers A."/>
        </authorList>
    </citation>
    <scope>NUCLEOTIDE SEQUENCE [LARGE SCALE GENOMIC DNA]</scope>
    <source>
        <strain evidence="1 2">AFS085496</strain>
    </source>
</reference>
<gene>
    <name evidence="1" type="ORF">COJ15_33930</name>
</gene>
<dbReference type="AlphaFoldDB" id="A0A9X6WGG7"/>
<sequence length="490" mass="53158">MSIVKKTAKVLLFSTVLLSCFSYNPYFKHSNVVEAATTTTLTPSTTGWTTSLTISAVGADADGMKRIKKPDGTYTTGSSALYTVNKNGTYAFDFENNLGVITSKSITITNIDENIPFVWSSKIDPDTTTNQSVTIYIDAGDVDSGIKKITLPNGTVVTQPNTSYVATQNGDYKFIIEDGIGRTTQHTVTVTNIDKTAPTIDSLALIKDENNKYQIHVRTSDYSGISSVLMNTGASLTRDIENPSHYFINNLTTIPTYIQIKDGVGNNTGNITFLALPTISGNTTTPTNQDVTLQLNGTGTLSYKKEYKTYSCSSKPCNATITDNGTISVISESGNQTAIQMVKVNNIDKRKVNFTLSGTRNSVDAKKIDLKWNKPLSSGTVTCETPEGTKNYSLTTGAPYTSYSITGKNFEYTCKVEGISNGTTVKSNWLTFSADFNQPVVFTKPSDSLPVKTFNTNNIFVERNGLGDFYIINSKTKNTTNNSVPIPTGV</sequence>
<evidence type="ECO:0000313" key="1">
    <source>
        <dbReference type="EMBL" id="PFJ27804.1"/>
    </source>
</evidence>
<proteinExistence type="predicted"/>
<comment type="caution">
    <text evidence="1">The sequence shown here is derived from an EMBL/GenBank/DDBJ whole genome shotgun (WGS) entry which is preliminary data.</text>
</comment>
<dbReference type="PROSITE" id="PS51257">
    <property type="entry name" value="PROKAR_LIPOPROTEIN"/>
    <property type="match status" value="1"/>
</dbReference>
<dbReference type="Proteomes" id="UP000224003">
    <property type="component" value="Unassembled WGS sequence"/>
</dbReference>
<dbReference type="EMBL" id="NUVX01000089">
    <property type="protein sequence ID" value="PFJ27804.1"/>
    <property type="molecule type" value="Genomic_DNA"/>
</dbReference>
<accession>A0A9X6WGG7</accession>
<organism evidence="1 2">
    <name type="scientific">Bacillus thuringiensis</name>
    <dbReference type="NCBI Taxonomy" id="1428"/>
    <lineage>
        <taxon>Bacteria</taxon>
        <taxon>Bacillati</taxon>
        <taxon>Bacillota</taxon>
        <taxon>Bacilli</taxon>
        <taxon>Bacillales</taxon>
        <taxon>Bacillaceae</taxon>
        <taxon>Bacillus</taxon>
        <taxon>Bacillus cereus group</taxon>
    </lineage>
</organism>
<name>A0A9X6WGG7_BACTU</name>
<protein>
    <submittedName>
        <fullName evidence="1">Uncharacterized protein</fullName>
    </submittedName>
</protein>
<evidence type="ECO:0000313" key="2">
    <source>
        <dbReference type="Proteomes" id="UP000224003"/>
    </source>
</evidence>